<reference evidence="2" key="1">
    <citation type="journal article" date="2019" name="bioRxiv">
        <title>The Genome of the Zebra Mussel, Dreissena polymorpha: A Resource for Invasive Species Research.</title>
        <authorList>
            <person name="McCartney M.A."/>
            <person name="Auch B."/>
            <person name="Kono T."/>
            <person name="Mallez S."/>
            <person name="Zhang Y."/>
            <person name="Obille A."/>
            <person name="Becker A."/>
            <person name="Abrahante J.E."/>
            <person name="Garbe J."/>
            <person name="Badalamenti J.P."/>
            <person name="Herman A."/>
            <person name="Mangelson H."/>
            <person name="Liachko I."/>
            <person name="Sullivan S."/>
            <person name="Sone E.D."/>
            <person name="Koren S."/>
            <person name="Silverstein K.A.T."/>
            <person name="Beckman K.B."/>
            <person name="Gohl D.M."/>
        </authorList>
    </citation>
    <scope>NUCLEOTIDE SEQUENCE</scope>
    <source>
        <strain evidence="2">Duluth1</strain>
        <tissue evidence="2">Whole animal</tissue>
    </source>
</reference>
<evidence type="ECO:0000256" key="1">
    <source>
        <dbReference type="SAM" id="MobiDB-lite"/>
    </source>
</evidence>
<evidence type="ECO:0000313" key="2">
    <source>
        <dbReference type="EMBL" id="KAH3710913.1"/>
    </source>
</evidence>
<organism evidence="2 3">
    <name type="scientific">Dreissena polymorpha</name>
    <name type="common">Zebra mussel</name>
    <name type="synonym">Mytilus polymorpha</name>
    <dbReference type="NCBI Taxonomy" id="45954"/>
    <lineage>
        <taxon>Eukaryota</taxon>
        <taxon>Metazoa</taxon>
        <taxon>Spiralia</taxon>
        <taxon>Lophotrochozoa</taxon>
        <taxon>Mollusca</taxon>
        <taxon>Bivalvia</taxon>
        <taxon>Autobranchia</taxon>
        <taxon>Heteroconchia</taxon>
        <taxon>Euheterodonta</taxon>
        <taxon>Imparidentia</taxon>
        <taxon>Neoheterodontei</taxon>
        <taxon>Myida</taxon>
        <taxon>Dreissenoidea</taxon>
        <taxon>Dreissenidae</taxon>
        <taxon>Dreissena</taxon>
    </lineage>
</organism>
<dbReference type="AlphaFoldDB" id="A0A9D4BX70"/>
<feature type="compositionally biased region" description="Basic and acidic residues" evidence="1">
    <location>
        <begin position="1"/>
        <end position="39"/>
    </location>
</feature>
<feature type="region of interest" description="Disordered" evidence="1">
    <location>
        <begin position="1"/>
        <end position="52"/>
    </location>
</feature>
<protein>
    <submittedName>
        <fullName evidence="2">Uncharacterized protein</fullName>
    </submittedName>
</protein>
<evidence type="ECO:0000313" key="3">
    <source>
        <dbReference type="Proteomes" id="UP000828390"/>
    </source>
</evidence>
<reference evidence="2" key="2">
    <citation type="submission" date="2020-11" db="EMBL/GenBank/DDBJ databases">
        <authorList>
            <person name="McCartney M.A."/>
            <person name="Auch B."/>
            <person name="Kono T."/>
            <person name="Mallez S."/>
            <person name="Becker A."/>
            <person name="Gohl D.M."/>
            <person name="Silverstein K.A.T."/>
            <person name="Koren S."/>
            <person name="Bechman K.B."/>
            <person name="Herman A."/>
            <person name="Abrahante J.E."/>
            <person name="Garbe J."/>
        </authorList>
    </citation>
    <scope>NUCLEOTIDE SEQUENCE</scope>
    <source>
        <strain evidence="2">Duluth1</strain>
        <tissue evidence="2">Whole animal</tissue>
    </source>
</reference>
<dbReference type="EMBL" id="JAIWYP010000014">
    <property type="protein sequence ID" value="KAH3710913.1"/>
    <property type="molecule type" value="Genomic_DNA"/>
</dbReference>
<sequence length="52" mass="6112">MLAEEKVRQEARQEADRLKEEKQKEVHLRQKEEESRLVEEAEEGGSFQEAGL</sequence>
<dbReference type="Proteomes" id="UP000828390">
    <property type="component" value="Unassembled WGS sequence"/>
</dbReference>
<gene>
    <name evidence="2" type="ORF">DPMN_070411</name>
</gene>
<comment type="caution">
    <text evidence="2">The sequence shown here is derived from an EMBL/GenBank/DDBJ whole genome shotgun (WGS) entry which is preliminary data.</text>
</comment>
<keyword evidence="3" id="KW-1185">Reference proteome</keyword>
<name>A0A9D4BX70_DREPO</name>
<accession>A0A9D4BX70</accession>
<proteinExistence type="predicted"/>